<evidence type="ECO:0000256" key="2">
    <source>
        <dbReference type="ARBA" id="ARBA00022741"/>
    </source>
</evidence>
<dbReference type="GO" id="GO:0007059">
    <property type="term" value="P:chromosome segregation"/>
    <property type="evidence" value="ECO:0007669"/>
    <property type="project" value="UniProtKB-UniRule"/>
</dbReference>
<dbReference type="CDD" id="cd03278">
    <property type="entry name" value="ABC_SMC_barmotin"/>
    <property type="match status" value="1"/>
</dbReference>
<dbReference type="PIRSF" id="PIRSF005719">
    <property type="entry name" value="SMC"/>
    <property type="match status" value="1"/>
</dbReference>
<dbReference type="HAMAP" id="MF_01894">
    <property type="entry name" value="Smc_prok"/>
    <property type="match status" value="1"/>
</dbReference>
<comment type="similarity">
    <text evidence="6">Belongs to the SMC family.</text>
</comment>
<comment type="subcellular location">
    <subcellularLocation>
        <location evidence="6">Cytoplasm</location>
    </subcellularLocation>
</comment>
<evidence type="ECO:0000313" key="9">
    <source>
        <dbReference type="Proteomes" id="UP001241935"/>
    </source>
</evidence>
<keyword evidence="5 6" id="KW-0238">DNA-binding</keyword>
<accession>A0AAW6UVA9</accession>
<feature type="binding site" evidence="6">
    <location>
        <begin position="32"/>
        <end position="39"/>
    </location>
    <ligand>
        <name>ATP</name>
        <dbReference type="ChEBI" id="CHEBI:30616"/>
    </ligand>
</feature>
<dbReference type="InterPro" id="IPR024704">
    <property type="entry name" value="SMC"/>
</dbReference>
<reference evidence="8" key="1">
    <citation type="submission" date="2023-04" db="EMBL/GenBank/DDBJ databases">
        <title>The environmental microbiomes in feedlot watering bowls are a reservoir of florfenicol resistance for bovine respiratory disease pathogens.</title>
        <authorList>
            <person name="Kos D.W."/>
            <person name="Ruzzini A.C."/>
            <person name="Schreiner B."/>
            <person name="Jelinski M.D."/>
        </authorList>
    </citation>
    <scope>NUCLEOTIDE SEQUENCE</scope>
    <source>
        <strain evidence="8">WB3</strain>
    </source>
</reference>
<keyword evidence="1 6" id="KW-0963">Cytoplasm</keyword>
<feature type="coiled-coil region" evidence="6">
    <location>
        <begin position="957"/>
        <end position="994"/>
    </location>
</feature>
<dbReference type="Gene3D" id="1.10.287.1490">
    <property type="match status" value="1"/>
</dbReference>
<dbReference type="GO" id="GO:0006260">
    <property type="term" value="P:DNA replication"/>
    <property type="evidence" value="ECO:0007669"/>
    <property type="project" value="UniProtKB-UniRule"/>
</dbReference>
<name>A0AAW6UVA9_9GAMM</name>
<comment type="subunit">
    <text evidence="6">Homodimer.</text>
</comment>
<dbReference type="GO" id="GO:0003677">
    <property type="term" value="F:DNA binding"/>
    <property type="evidence" value="ECO:0007669"/>
    <property type="project" value="UniProtKB-UniRule"/>
</dbReference>
<gene>
    <name evidence="6 8" type="primary">smc</name>
    <name evidence="8" type="ORF">QOR41_10130</name>
</gene>
<feature type="coiled-coil region" evidence="6">
    <location>
        <begin position="184"/>
        <end position="211"/>
    </location>
</feature>
<dbReference type="GO" id="GO:0016887">
    <property type="term" value="F:ATP hydrolysis activity"/>
    <property type="evidence" value="ECO:0007669"/>
    <property type="project" value="InterPro"/>
</dbReference>
<dbReference type="AlphaFoldDB" id="A0AAW6UVA9"/>
<feature type="coiled-coil region" evidence="6">
    <location>
        <begin position="321"/>
        <end position="503"/>
    </location>
</feature>
<dbReference type="Proteomes" id="UP001241935">
    <property type="component" value="Unassembled WGS sequence"/>
</dbReference>
<evidence type="ECO:0000256" key="6">
    <source>
        <dbReference type="HAMAP-Rule" id="MF_01894"/>
    </source>
</evidence>
<evidence type="ECO:0000256" key="3">
    <source>
        <dbReference type="ARBA" id="ARBA00022840"/>
    </source>
</evidence>
<dbReference type="GO" id="GO:0005737">
    <property type="term" value="C:cytoplasm"/>
    <property type="evidence" value="ECO:0007669"/>
    <property type="project" value="UniProtKB-SubCell"/>
</dbReference>
<dbReference type="NCBIfam" id="TIGR02168">
    <property type="entry name" value="SMC_prok_B"/>
    <property type="match status" value="1"/>
</dbReference>
<feature type="domain" description="RecF/RecN/SMC N-terminal" evidence="7">
    <location>
        <begin position="3"/>
        <end position="1131"/>
    </location>
</feature>
<dbReference type="RefSeq" id="WP_284067773.1">
    <property type="nucleotide sequence ID" value="NZ_JASKNE010000001.1"/>
</dbReference>
<evidence type="ECO:0000259" key="7">
    <source>
        <dbReference type="Pfam" id="PF02463"/>
    </source>
</evidence>
<comment type="function">
    <text evidence="6">Required for chromosome condensation and partitioning.</text>
</comment>
<feature type="coiled-coil region" evidence="6">
    <location>
        <begin position="851"/>
        <end position="888"/>
    </location>
</feature>
<dbReference type="GO" id="GO:0007062">
    <property type="term" value="P:sister chromatid cohesion"/>
    <property type="evidence" value="ECO:0007669"/>
    <property type="project" value="InterPro"/>
</dbReference>
<sequence>MRLSSLKLSGFKSFADSTTLHFKANRTAVVGPNGCGKSNVIDAIRWVMGESSARQLRGGSMQDVIFTGTAKRKPVGVASVELRFDNTYGKLGGAYNAYNELAVRRQVNRDGKSEYFLNGTKCRRRDITDIFLGTGLGPRSYAIIEQGMINRLVDAKPEEMRVFIEEAAGVSRYQARRRETLLHLDHTTQNLSRLEDIASELKSQLKTLKRQSETAVQYKELETQIRTIKVEVLSFQCEQSSRLQQEYTLQMNELGDTFKLVRSELNTLEHDLTSTSDLFQRLIQQSTPLQNEWQQAEKKRSELKMTLEQKQSFFQQNTSTLTQLEQQKIQTKERLKLIELQIETLQSQYEQQTEQLQQQESQNQNQSQSFADLKAQQQQVQQQFELVKTQVEKQQQQKMQMLAQSEQLAKNIARIEQQKQTLQQQTAQIQNQDQQDDIEQLESEKVQLGQQIEQLEQAIQTRKQALELDQTQYAQQKNNAATLKSAIQVLQSEQKNLNQLLIKNSPKVQNDAVQLMQVLKLKDQAKAHANLIEKFLAKWLSAQVLDANANFAESIARQLKTHVSQEKIQLAGLLCLADWIESPQHSIWQQVAVANNLNQALSLQSKLGIGQSILSLDGYHVAADWVIGLFYDEVSQAGQGALSHRIRLDEIETALAQQLPQLAAAEQQLPAMLQQIQTLQKAIQEQQDQLKQQQKALQQLDVNIAKVQSTAQAFSVQKQQLHNQLQQLDAQLEEDAMQKDDLEIDLHALNLKLEQALPNYKTLQFQVEELTEQLENTQHSWQQAQQELELLRRQATQTQQQVELLEKDASFSKAQYQQIIAQMEQAKKFIDPVQLELPALESQFTEQSQVTEKLQKTWNEWQLELNNIQEKQQQLTEQRHQHQQQDEKLRGQMEEKRLAWQMAKSDFQHYSEQLNALNSEGISGLTIDVVVHQQQLEKAQQRFEKLGAVNLAASEEYQEVSKRFEELSHQIEDLEKTVDQLQAAMKSIDQETRKLFMTTFDQVNLELQDLFPKVFNGGEASLSLEDDWQSGVKLMARPPGKRNSSLALLSGGEKALTALALVFAIFRLNPAPFCVLDEVDAPLDDANVGRFCNLVKELSEQVQFIYITHNKVAMTMATDLLGVTMPEPGTSKLVTVDLEQAKEYGLVAES</sequence>
<dbReference type="SUPFAM" id="SSF57997">
    <property type="entry name" value="Tropomyosin"/>
    <property type="match status" value="1"/>
</dbReference>
<evidence type="ECO:0000313" key="8">
    <source>
        <dbReference type="EMBL" id="MDK1684191.1"/>
    </source>
</evidence>
<evidence type="ECO:0000256" key="5">
    <source>
        <dbReference type="ARBA" id="ARBA00023125"/>
    </source>
</evidence>
<dbReference type="InterPro" id="IPR027417">
    <property type="entry name" value="P-loop_NTPase"/>
</dbReference>
<proteinExistence type="inferred from homology"/>
<feature type="coiled-coil region" evidence="6">
    <location>
        <begin position="662"/>
        <end position="808"/>
    </location>
</feature>
<dbReference type="Pfam" id="PF02463">
    <property type="entry name" value="SMC_N"/>
    <property type="match status" value="1"/>
</dbReference>
<evidence type="ECO:0000256" key="4">
    <source>
        <dbReference type="ARBA" id="ARBA00023054"/>
    </source>
</evidence>
<dbReference type="Gene3D" id="3.40.50.300">
    <property type="entry name" value="P-loop containing nucleotide triphosphate hydrolases"/>
    <property type="match status" value="2"/>
</dbReference>
<keyword evidence="3 6" id="KW-0067">ATP-binding</keyword>
<dbReference type="InterPro" id="IPR003395">
    <property type="entry name" value="RecF/RecN/SMC_N"/>
</dbReference>
<dbReference type="GO" id="GO:0030261">
    <property type="term" value="P:chromosome condensation"/>
    <property type="evidence" value="ECO:0007669"/>
    <property type="project" value="InterPro"/>
</dbReference>
<dbReference type="SUPFAM" id="SSF52540">
    <property type="entry name" value="P-loop containing nucleoside triphosphate hydrolases"/>
    <property type="match status" value="1"/>
</dbReference>
<dbReference type="InterPro" id="IPR011890">
    <property type="entry name" value="SMC_prok"/>
</dbReference>
<dbReference type="EMBL" id="JASKNE010000001">
    <property type="protein sequence ID" value="MDK1684191.1"/>
    <property type="molecule type" value="Genomic_DNA"/>
</dbReference>
<comment type="domain">
    <text evidence="6">Contains large globular domains required for ATP hydrolysis at each terminus and a third globular domain forming a flexible hinge near the middle of the molecule. These domains are separated by coiled-coil structures.</text>
</comment>
<keyword evidence="4 6" id="KW-0175">Coiled coil</keyword>
<keyword evidence="2 6" id="KW-0547">Nucleotide-binding</keyword>
<dbReference type="GO" id="GO:0005524">
    <property type="term" value="F:ATP binding"/>
    <property type="evidence" value="ECO:0007669"/>
    <property type="project" value="UniProtKB-UniRule"/>
</dbReference>
<organism evidence="8 9">
    <name type="scientific">Acinetobacter terrestris</name>
    <dbReference type="NCBI Taxonomy" id="2529843"/>
    <lineage>
        <taxon>Bacteria</taxon>
        <taxon>Pseudomonadati</taxon>
        <taxon>Pseudomonadota</taxon>
        <taxon>Gammaproteobacteria</taxon>
        <taxon>Moraxellales</taxon>
        <taxon>Moraxellaceae</taxon>
        <taxon>Acinetobacter</taxon>
        <taxon>Acinetobacter Taxon 24</taxon>
    </lineage>
</organism>
<dbReference type="PANTHER" id="PTHR43977">
    <property type="entry name" value="STRUCTURAL MAINTENANCE OF CHROMOSOMES PROTEIN 3"/>
    <property type="match status" value="1"/>
</dbReference>
<comment type="caution">
    <text evidence="8">The sequence shown here is derived from an EMBL/GenBank/DDBJ whole genome shotgun (WGS) entry which is preliminary data.</text>
</comment>
<evidence type="ECO:0000256" key="1">
    <source>
        <dbReference type="ARBA" id="ARBA00022490"/>
    </source>
</evidence>
<protein>
    <recommendedName>
        <fullName evidence="6">Chromosome partition protein Smc</fullName>
    </recommendedName>
</protein>